<organism evidence="1 2">
    <name type="scientific">Gigaspora rosea</name>
    <dbReference type="NCBI Taxonomy" id="44941"/>
    <lineage>
        <taxon>Eukaryota</taxon>
        <taxon>Fungi</taxon>
        <taxon>Fungi incertae sedis</taxon>
        <taxon>Mucoromycota</taxon>
        <taxon>Glomeromycotina</taxon>
        <taxon>Glomeromycetes</taxon>
        <taxon>Diversisporales</taxon>
        <taxon>Gigasporaceae</taxon>
        <taxon>Gigaspora</taxon>
    </lineage>
</organism>
<accession>A0A397UQX5</accession>
<reference evidence="1 2" key="1">
    <citation type="submission" date="2018-06" db="EMBL/GenBank/DDBJ databases">
        <title>Comparative genomics reveals the genomic features of Rhizophagus irregularis, R. cerebriforme, R. diaphanum and Gigaspora rosea, and their symbiotic lifestyle signature.</title>
        <authorList>
            <person name="Morin E."/>
            <person name="San Clemente H."/>
            <person name="Chen E.C.H."/>
            <person name="De La Providencia I."/>
            <person name="Hainaut M."/>
            <person name="Kuo A."/>
            <person name="Kohler A."/>
            <person name="Murat C."/>
            <person name="Tang N."/>
            <person name="Roy S."/>
            <person name="Loubradou J."/>
            <person name="Henrissat B."/>
            <person name="Grigoriev I.V."/>
            <person name="Corradi N."/>
            <person name="Roux C."/>
            <person name="Martin F.M."/>
        </authorList>
    </citation>
    <scope>NUCLEOTIDE SEQUENCE [LARGE SCALE GENOMIC DNA]</scope>
    <source>
        <strain evidence="1 2">DAOM 194757</strain>
    </source>
</reference>
<gene>
    <name evidence="1" type="ORF">C2G38_2200218</name>
</gene>
<keyword evidence="2" id="KW-1185">Reference proteome</keyword>
<sequence length="106" mass="12588">MVNSEEWLKNIIHEVHDEKLLIAYFSLSKDETSKTSNASVHGVQAYTDLENVSYKRGRKISVEGTTDSYIKLYKRCWNYNLNQRPELGERKFWYVNKLHTVKNEIF</sequence>
<evidence type="ECO:0000313" key="1">
    <source>
        <dbReference type="EMBL" id="RIB12590.1"/>
    </source>
</evidence>
<proteinExistence type="predicted"/>
<comment type="caution">
    <text evidence="1">The sequence shown here is derived from an EMBL/GenBank/DDBJ whole genome shotgun (WGS) entry which is preliminary data.</text>
</comment>
<protein>
    <submittedName>
        <fullName evidence="1">Uncharacterized protein</fullName>
    </submittedName>
</protein>
<dbReference type="EMBL" id="QKWP01001008">
    <property type="protein sequence ID" value="RIB12590.1"/>
    <property type="molecule type" value="Genomic_DNA"/>
</dbReference>
<evidence type="ECO:0000313" key="2">
    <source>
        <dbReference type="Proteomes" id="UP000266673"/>
    </source>
</evidence>
<name>A0A397UQX5_9GLOM</name>
<dbReference type="Proteomes" id="UP000266673">
    <property type="component" value="Unassembled WGS sequence"/>
</dbReference>
<dbReference type="AlphaFoldDB" id="A0A397UQX5"/>